<feature type="domain" description="Mut7-C RNAse" evidence="1">
    <location>
        <begin position="115"/>
        <end position="258"/>
    </location>
</feature>
<dbReference type="AlphaFoldDB" id="A0A4R6USU7"/>
<dbReference type="OrthoDB" id="9797655at2"/>
<protein>
    <recommendedName>
        <fullName evidence="5">Twitching motility protein PilT</fullName>
    </recommendedName>
</protein>
<dbReference type="Proteomes" id="UP000295375">
    <property type="component" value="Unassembled WGS sequence"/>
</dbReference>
<evidence type="ECO:0008006" key="5">
    <source>
        <dbReference type="Google" id="ProtNLM"/>
    </source>
</evidence>
<dbReference type="RefSeq" id="WP_133590278.1">
    <property type="nucleotide sequence ID" value="NZ_CP037953.1"/>
</dbReference>
<evidence type="ECO:0000259" key="1">
    <source>
        <dbReference type="Pfam" id="PF01927"/>
    </source>
</evidence>
<dbReference type="InterPro" id="IPR027798">
    <property type="entry name" value="Ub_Mut7C"/>
</dbReference>
<dbReference type="EMBL" id="SNYM01000007">
    <property type="protein sequence ID" value="TDQ48405.1"/>
    <property type="molecule type" value="Genomic_DNA"/>
</dbReference>
<gene>
    <name evidence="3" type="ORF">EV696_107142</name>
</gene>
<evidence type="ECO:0000313" key="3">
    <source>
        <dbReference type="EMBL" id="TDQ48405.1"/>
    </source>
</evidence>
<accession>A0A4R6USU7</accession>
<evidence type="ECO:0000259" key="2">
    <source>
        <dbReference type="Pfam" id="PF14451"/>
    </source>
</evidence>
<comment type="caution">
    <text evidence="3">The sequence shown here is derived from an EMBL/GenBank/DDBJ whole genome shotgun (WGS) entry which is preliminary data.</text>
</comment>
<evidence type="ECO:0000313" key="4">
    <source>
        <dbReference type="Proteomes" id="UP000295375"/>
    </source>
</evidence>
<dbReference type="PANTHER" id="PTHR39081:SF1">
    <property type="entry name" value="MUT7-C RNASE DOMAIN-CONTAINING PROTEIN"/>
    <property type="match status" value="1"/>
</dbReference>
<dbReference type="Pfam" id="PF01927">
    <property type="entry name" value="Mut7-C"/>
    <property type="match status" value="1"/>
</dbReference>
<sequence length="271" mass="31622">MTNDSNSPSARLLPKTGRGERVCEFRFYEELNAFLPPEWRKKTLRYAFNGTPSVKDAIQALGVPKTEVDLILVDGQSVNFSYRLQGGERVAVYPVFESLEIGGLQRLRFAPLRETKFVLDVHLGKLVRWLRLAGFDCRYQNDFSDQQLIDISNTEHRILLTRDTGILKRNEVSHGLFVHQTEPEVQCQEILSRLDLYQRMQPFSRCLRCNGELKPVAKQEVAELLPERVRRDQSSFVRCQQCRKIYWPGSHYSRLRERFQRWQQDAPTSTS</sequence>
<dbReference type="PANTHER" id="PTHR39081">
    <property type="entry name" value="MUT7-C DOMAIN-CONTAINING PROTEIN"/>
    <property type="match status" value="1"/>
</dbReference>
<dbReference type="InterPro" id="IPR002782">
    <property type="entry name" value="Mut7-C_RNAse_dom"/>
</dbReference>
<feature type="domain" description="Ubiquitin Mut7-C" evidence="2">
    <location>
        <begin position="23"/>
        <end position="99"/>
    </location>
</feature>
<dbReference type="Pfam" id="PF14451">
    <property type="entry name" value="Ub-Mut7C"/>
    <property type="match status" value="1"/>
</dbReference>
<keyword evidence="4" id="KW-1185">Reference proteome</keyword>
<organism evidence="3 4">
    <name type="scientific">Permianibacter aggregans</name>
    <dbReference type="NCBI Taxonomy" id="1510150"/>
    <lineage>
        <taxon>Bacteria</taxon>
        <taxon>Pseudomonadati</taxon>
        <taxon>Pseudomonadota</taxon>
        <taxon>Gammaproteobacteria</taxon>
        <taxon>Pseudomonadales</taxon>
        <taxon>Pseudomonadaceae</taxon>
        <taxon>Permianibacter</taxon>
    </lineage>
</organism>
<proteinExistence type="predicted"/>
<reference evidence="3 4" key="1">
    <citation type="submission" date="2019-03" db="EMBL/GenBank/DDBJ databases">
        <title>Genomic Encyclopedia of Type Strains, Phase IV (KMG-IV): sequencing the most valuable type-strain genomes for metagenomic binning, comparative biology and taxonomic classification.</title>
        <authorList>
            <person name="Goeker M."/>
        </authorList>
    </citation>
    <scope>NUCLEOTIDE SEQUENCE [LARGE SCALE GENOMIC DNA]</scope>
    <source>
        <strain evidence="3 4">DSM 103792</strain>
    </source>
</reference>
<name>A0A4R6USU7_9GAMM</name>